<proteinExistence type="inferred from homology"/>
<dbReference type="RefSeq" id="WP_068300937.1">
    <property type="nucleotide sequence ID" value="NZ_DAIOMO010000002.1"/>
</dbReference>
<organism evidence="3 4">
    <name type="scientific">Kordiimonas lacus</name>
    <dbReference type="NCBI Taxonomy" id="637679"/>
    <lineage>
        <taxon>Bacteria</taxon>
        <taxon>Pseudomonadati</taxon>
        <taxon>Pseudomonadota</taxon>
        <taxon>Alphaproteobacteria</taxon>
        <taxon>Kordiimonadales</taxon>
        <taxon>Kordiimonadaceae</taxon>
        <taxon>Kordiimonas</taxon>
    </lineage>
</organism>
<dbReference type="GO" id="GO:0004113">
    <property type="term" value="F:2',3'-cyclic-nucleotide 3'-phosphodiesterase activity"/>
    <property type="evidence" value="ECO:0007669"/>
    <property type="project" value="InterPro"/>
</dbReference>
<comment type="function">
    <text evidence="2">Hydrolyzes RNA 2',3'-cyclic phosphodiester to an RNA 2'-phosphomonoester.</text>
</comment>
<name>A0A1G7E1M0_9PROT</name>
<accession>A0A1G7E1M0</accession>
<feature type="short sequence motif" description="HXTX 1" evidence="2">
    <location>
        <begin position="37"/>
        <end position="40"/>
    </location>
</feature>
<feature type="short sequence motif" description="HXTX 2" evidence="2">
    <location>
        <begin position="121"/>
        <end position="124"/>
    </location>
</feature>
<reference evidence="3 4" key="1">
    <citation type="submission" date="2016-10" db="EMBL/GenBank/DDBJ databases">
        <authorList>
            <person name="de Groot N.N."/>
        </authorList>
    </citation>
    <scope>NUCLEOTIDE SEQUENCE [LARGE SCALE GENOMIC DNA]</scope>
    <source>
        <strain evidence="3 4">CGMCC 1.9109</strain>
    </source>
</reference>
<dbReference type="STRING" id="637679.GCA_001550055_00021"/>
<dbReference type="PANTHER" id="PTHR35561">
    <property type="entry name" value="RNA 2',3'-CYCLIC PHOSPHODIESTERASE"/>
    <property type="match status" value="1"/>
</dbReference>
<sequence length="200" mass="22896">MVRLFVGLEIPENVRSALDEARGGVECAHWQRDDQLHLTLAFIGDVPKRTMHEIESELSRIIVSPFELALTGVGLFGKPKQPKNLWAGVSDRQRLSHLHEKICHALESVGVEVERRKYKPHVTLARFRRGAQARIGDWLTEHEILHTPSWTVDHFTLFSSQLTCEGSYYTVESRFGRAFEGEPEEEDISAFSDFELEPAW</sequence>
<dbReference type="Gene3D" id="3.90.1140.10">
    <property type="entry name" value="Cyclic phosphodiesterase"/>
    <property type="match status" value="1"/>
</dbReference>
<dbReference type="Pfam" id="PF13563">
    <property type="entry name" value="2_5_RNA_ligase2"/>
    <property type="match status" value="1"/>
</dbReference>
<dbReference type="EC" id="3.1.4.58" evidence="2"/>
<dbReference type="PANTHER" id="PTHR35561:SF1">
    <property type="entry name" value="RNA 2',3'-CYCLIC PHOSPHODIESTERASE"/>
    <property type="match status" value="1"/>
</dbReference>
<keyword evidence="3" id="KW-0436">Ligase</keyword>
<feature type="active site" description="Proton acceptor" evidence="2">
    <location>
        <position position="121"/>
    </location>
</feature>
<gene>
    <name evidence="3" type="ORF">SAMN04488071_3242</name>
</gene>
<keyword evidence="4" id="KW-1185">Reference proteome</keyword>
<dbReference type="InterPro" id="IPR009097">
    <property type="entry name" value="Cyclic_Pdiesterase"/>
</dbReference>
<feature type="active site" description="Proton donor" evidence="2">
    <location>
        <position position="37"/>
    </location>
</feature>
<dbReference type="NCBIfam" id="TIGR02258">
    <property type="entry name" value="2_5_ligase"/>
    <property type="match status" value="1"/>
</dbReference>
<dbReference type="GO" id="GO:0016874">
    <property type="term" value="F:ligase activity"/>
    <property type="evidence" value="ECO:0007669"/>
    <property type="project" value="UniProtKB-KW"/>
</dbReference>
<evidence type="ECO:0000313" key="4">
    <source>
        <dbReference type="Proteomes" id="UP000183685"/>
    </source>
</evidence>
<dbReference type="GO" id="GO:0008664">
    <property type="term" value="F:RNA 2',3'-cyclic 3'-phosphodiesterase activity"/>
    <property type="evidence" value="ECO:0007669"/>
    <property type="project" value="UniProtKB-EC"/>
</dbReference>
<comment type="similarity">
    <text evidence="2">Belongs to the 2H phosphoesterase superfamily. ThpR family.</text>
</comment>
<protein>
    <recommendedName>
        <fullName evidence="2">RNA 2',3'-cyclic phosphodiesterase</fullName>
        <shortName evidence="2">RNA 2',3'-CPDase</shortName>
        <ecNumber evidence="2">3.1.4.58</ecNumber>
    </recommendedName>
</protein>
<dbReference type="Proteomes" id="UP000183685">
    <property type="component" value="Unassembled WGS sequence"/>
</dbReference>
<dbReference type="HAMAP" id="MF_01940">
    <property type="entry name" value="RNA_CPDase"/>
    <property type="match status" value="1"/>
</dbReference>
<dbReference type="AlphaFoldDB" id="A0A1G7E1M0"/>
<dbReference type="OrthoDB" id="9793819at2"/>
<comment type="catalytic activity">
    <reaction evidence="2">
        <text>a 3'-end 2',3'-cyclophospho-ribonucleotide-RNA + H2O = a 3'-end 2'-phospho-ribonucleotide-RNA + H(+)</text>
        <dbReference type="Rhea" id="RHEA:11828"/>
        <dbReference type="Rhea" id="RHEA-COMP:10464"/>
        <dbReference type="Rhea" id="RHEA-COMP:17353"/>
        <dbReference type="ChEBI" id="CHEBI:15377"/>
        <dbReference type="ChEBI" id="CHEBI:15378"/>
        <dbReference type="ChEBI" id="CHEBI:83064"/>
        <dbReference type="ChEBI" id="CHEBI:173113"/>
        <dbReference type="EC" id="3.1.4.58"/>
    </reaction>
</comment>
<evidence type="ECO:0000313" key="3">
    <source>
        <dbReference type="EMBL" id="SDE57559.1"/>
    </source>
</evidence>
<dbReference type="EMBL" id="FNAK01000008">
    <property type="protein sequence ID" value="SDE57559.1"/>
    <property type="molecule type" value="Genomic_DNA"/>
</dbReference>
<dbReference type="SUPFAM" id="SSF55144">
    <property type="entry name" value="LigT-like"/>
    <property type="match status" value="1"/>
</dbReference>
<keyword evidence="1 2" id="KW-0378">Hydrolase</keyword>
<dbReference type="InterPro" id="IPR004175">
    <property type="entry name" value="RNA_CPDase"/>
</dbReference>
<evidence type="ECO:0000256" key="1">
    <source>
        <dbReference type="ARBA" id="ARBA00022801"/>
    </source>
</evidence>
<evidence type="ECO:0000256" key="2">
    <source>
        <dbReference type="HAMAP-Rule" id="MF_01940"/>
    </source>
</evidence>